<dbReference type="Pfam" id="PF00672">
    <property type="entry name" value="HAMP"/>
    <property type="match status" value="1"/>
</dbReference>
<dbReference type="SMART" id="SM00387">
    <property type="entry name" value="HATPase_c"/>
    <property type="match status" value="1"/>
</dbReference>
<dbReference type="InterPro" id="IPR005467">
    <property type="entry name" value="His_kinase_dom"/>
</dbReference>
<dbReference type="Pfam" id="PF02518">
    <property type="entry name" value="HATPase_c"/>
    <property type="match status" value="1"/>
</dbReference>
<dbReference type="NCBIfam" id="NF012163">
    <property type="entry name" value="BaeS_SmeS"/>
    <property type="match status" value="1"/>
</dbReference>
<dbReference type="Pfam" id="PF00512">
    <property type="entry name" value="HisKA"/>
    <property type="match status" value="1"/>
</dbReference>
<feature type="coiled-coil region" evidence="11">
    <location>
        <begin position="209"/>
        <end position="239"/>
    </location>
</feature>
<evidence type="ECO:0000256" key="11">
    <source>
        <dbReference type="SAM" id="Coils"/>
    </source>
</evidence>
<feature type="domain" description="HAMP" evidence="14">
    <location>
        <begin position="183"/>
        <end position="235"/>
    </location>
</feature>
<dbReference type="Gene3D" id="3.30.565.10">
    <property type="entry name" value="Histidine kinase-like ATPase, C-terminal domain"/>
    <property type="match status" value="1"/>
</dbReference>
<dbReference type="SMART" id="SM00304">
    <property type="entry name" value="HAMP"/>
    <property type="match status" value="1"/>
</dbReference>
<evidence type="ECO:0000256" key="10">
    <source>
        <dbReference type="ARBA" id="ARBA00023136"/>
    </source>
</evidence>
<proteinExistence type="predicted"/>
<dbReference type="InterPro" id="IPR036890">
    <property type="entry name" value="HATPase_C_sf"/>
</dbReference>
<comment type="catalytic activity">
    <reaction evidence="1">
        <text>ATP + protein L-histidine = ADP + protein N-phospho-L-histidine.</text>
        <dbReference type="EC" id="2.7.13.3"/>
    </reaction>
</comment>
<comment type="caution">
    <text evidence="15">The sequence shown here is derived from an EMBL/GenBank/DDBJ whole genome shotgun (WGS) entry which is preliminary data.</text>
</comment>
<evidence type="ECO:0000256" key="3">
    <source>
        <dbReference type="ARBA" id="ARBA00012438"/>
    </source>
</evidence>
<evidence type="ECO:0000256" key="7">
    <source>
        <dbReference type="ARBA" id="ARBA00022777"/>
    </source>
</evidence>
<dbReference type="FunFam" id="1.10.287.130:FF:000001">
    <property type="entry name" value="Two-component sensor histidine kinase"/>
    <property type="match status" value="1"/>
</dbReference>
<dbReference type="GO" id="GO:0000155">
    <property type="term" value="F:phosphorelay sensor kinase activity"/>
    <property type="evidence" value="ECO:0007669"/>
    <property type="project" value="InterPro"/>
</dbReference>
<keyword evidence="5 15" id="KW-0808">Transferase</keyword>
<dbReference type="AlphaFoldDB" id="A0AAP4KB81"/>
<evidence type="ECO:0000256" key="4">
    <source>
        <dbReference type="ARBA" id="ARBA00022553"/>
    </source>
</evidence>
<feature type="non-terminal residue" evidence="15">
    <location>
        <position position="482"/>
    </location>
</feature>
<keyword evidence="7 15" id="KW-0418">Kinase</keyword>
<reference evidence="15" key="1">
    <citation type="submission" date="2023-06" db="EMBL/GenBank/DDBJ databases">
        <title>Genome sequences of Xanthomonas arboricola from Serbia and Montenegro.</title>
        <authorList>
            <person name="Ilicic R."/>
            <person name="Jelusic A."/>
            <person name="Harrison J."/>
            <person name="Greer S."/>
            <person name="Grant M."/>
            <person name="Vicente J."/>
            <person name="Popovic Milovanovic T."/>
            <person name="Studholme D.J."/>
        </authorList>
    </citation>
    <scope>NUCLEOTIDE SEQUENCE</scope>
    <source>
        <strain evidence="15">Xp320</strain>
    </source>
</reference>
<evidence type="ECO:0000313" key="15">
    <source>
        <dbReference type="EMBL" id="MDN0287739.1"/>
    </source>
</evidence>
<keyword evidence="10 12" id="KW-0472">Membrane</keyword>
<evidence type="ECO:0000256" key="6">
    <source>
        <dbReference type="ARBA" id="ARBA00022692"/>
    </source>
</evidence>
<dbReference type="EMBL" id="JASVYU010000017">
    <property type="protein sequence ID" value="MDN0287739.1"/>
    <property type="molecule type" value="Genomic_DNA"/>
</dbReference>
<dbReference type="GO" id="GO:0005886">
    <property type="term" value="C:plasma membrane"/>
    <property type="evidence" value="ECO:0007669"/>
    <property type="project" value="UniProtKB-ARBA"/>
</dbReference>
<evidence type="ECO:0000256" key="2">
    <source>
        <dbReference type="ARBA" id="ARBA00004370"/>
    </source>
</evidence>
<dbReference type="FunFam" id="3.30.565.10:FF:000006">
    <property type="entry name" value="Sensor histidine kinase WalK"/>
    <property type="match status" value="1"/>
</dbReference>
<dbReference type="InterPro" id="IPR036097">
    <property type="entry name" value="HisK_dim/P_sf"/>
</dbReference>
<dbReference type="SUPFAM" id="SSF47384">
    <property type="entry name" value="Homodimeric domain of signal transducing histidine kinase"/>
    <property type="match status" value="1"/>
</dbReference>
<dbReference type="PROSITE" id="PS50885">
    <property type="entry name" value="HAMP"/>
    <property type="match status" value="1"/>
</dbReference>
<feature type="transmembrane region" description="Helical" evidence="12">
    <location>
        <begin position="162"/>
        <end position="181"/>
    </location>
</feature>
<dbReference type="CDD" id="cd06225">
    <property type="entry name" value="HAMP"/>
    <property type="match status" value="1"/>
</dbReference>
<organism evidence="15">
    <name type="scientific">Xanthomonas arboricola pv. pruni</name>
    <dbReference type="NCBI Taxonomy" id="69929"/>
    <lineage>
        <taxon>Bacteria</taxon>
        <taxon>Pseudomonadati</taxon>
        <taxon>Pseudomonadota</taxon>
        <taxon>Gammaproteobacteria</taxon>
        <taxon>Lysobacterales</taxon>
        <taxon>Lysobacteraceae</taxon>
        <taxon>Xanthomonas</taxon>
    </lineage>
</organism>
<dbReference type="PANTHER" id="PTHR45436:SF5">
    <property type="entry name" value="SENSOR HISTIDINE KINASE TRCS"/>
    <property type="match status" value="1"/>
</dbReference>
<evidence type="ECO:0000256" key="9">
    <source>
        <dbReference type="ARBA" id="ARBA00023012"/>
    </source>
</evidence>
<dbReference type="Gene3D" id="1.10.287.130">
    <property type="match status" value="1"/>
</dbReference>
<evidence type="ECO:0000259" key="14">
    <source>
        <dbReference type="PROSITE" id="PS50885"/>
    </source>
</evidence>
<keyword evidence="8 12" id="KW-1133">Transmembrane helix</keyword>
<feature type="domain" description="Histidine kinase" evidence="13">
    <location>
        <begin position="243"/>
        <end position="458"/>
    </location>
</feature>
<evidence type="ECO:0000256" key="1">
    <source>
        <dbReference type="ARBA" id="ARBA00000085"/>
    </source>
</evidence>
<dbReference type="InterPro" id="IPR004358">
    <property type="entry name" value="Sig_transdc_His_kin-like_C"/>
</dbReference>
<dbReference type="SUPFAM" id="SSF158472">
    <property type="entry name" value="HAMP domain-like"/>
    <property type="match status" value="1"/>
</dbReference>
<dbReference type="InterPro" id="IPR003594">
    <property type="entry name" value="HATPase_dom"/>
</dbReference>
<evidence type="ECO:0000256" key="5">
    <source>
        <dbReference type="ARBA" id="ARBA00022679"/>
    </source>
</evidence>
<accession>A0AAP4KB81</accession>
<dbReference type="CDD" id="cd00082">
    <property type="entry name" value="HisKA"/>
    <property type="match status" value="1"/>
</dbReference>
<evidence type="ECO:0000259" key="13">
    <source>
        <dbReference type="PROSITE" id="PS50109"/>
    </source>
</evidence>
<dbReference type="InterPro" id="IPR003660">
    <property type="entry name" value="HAMP_dom"/>
</dbReference>
<dbReference type="SMART" id="SM00388">
    <property type="entry name" value="HisKA"/>
    <property type="match status" value="1"/>
</dbReference>
<dbReference type="PANTHER" id="PTHR45436">
    <property type="entry name" value="SENSOR HISTIDINE KINASE YKOH"/>
    <property type="match status" value="1"/>
</dbReference>
<dbReference type="InterPro" id="IPR003661">
    <property type="entry name" value="HisK_dim/P_dom"/>
</dbReference>
<dbReference type="PROSITE" id="PS50109">
    <property type="entry name" value="HIS_KIN"/>
    <property type="match status" value="1"/>
</dbReference>
<gene>
    <name evidence="15" type="primary">baeS</name>
    <name evidence="15" type="ORF">QSH54_14105</name>
</gene>
<sequence length="482" mass="53125">MKLGITAKLFLAILTACIAVLLINGLAGQLLLRKQFLDYLSEQGIERMLEVLPRVQADYAKHGDWNFIRDNPDAWFVLMRPELPQNLPPRAPPISDQTGAVFRFALLDRDYRVIIGNPDVSRTDTLRPVVVNGQTVGWMGMLPFEKVLTANDARFYQAQQRLWWTVGAASIVVAALFGWLLSRTLLRRVRSLTAAIHRLAAGDYGTRLEARMRDELDQLARDFNQLAQALDNNERARRDFMADVSHELRTPLAVLRAELEALQDGIRPMTRESLTSLHQEVGQLGKLIEDLYDLSLTDVGALAYRRAPIDLSVVLQSTLAGMHTRIAAAGLTLQAHGITAPLHVDGDERRLQQLLSNLLENALRYTDAGGQLRVQCARRAHLVEIVIEDSAPGVPADKLDRLFERFYRVEGSRNRASGGSGLGLAICRNIVGAHDGEIHATASPLGGLRVTLRLPTLEQLCCAGSSGRSSSGHVHAGRVSAA</sequence>
<dbReference type="InterPro" id="IPR050428">
    <property type="entry name" value="TCS_sensor_his_kinase"/>
</dbReference>
<dbReference type="Gene3D" id="6.10.340.10">
    <property type="match status" value="1"/>
</dbReference>
<comment type="subcellular location">
    <subcellularLocation>
        <location evidence="2">Membrane</location>
    </subcellularLocation>
</comment>
<keyword evidence="11" id="KW-0175">Coiled coil</keyword>
<evidence type="ECO:0000256" key="8">
    <source>
        <dbReference type="ARBA" id="ARBA00022989"/>
    </source>
</evidence>
<keyword evidence="4" id="KW-0597">Phosphoprotein</keyword>
<dbReference type="EC" id="2.7.13.3" evidence="3"/>
<keyword evidence="6 12" id="KW-0812">Transmembrane</keyword>
<dbReference type="SUPFAM" id="SSF55874">
    <property type="entry name" value="ATPase domain of HSP90 chaperone/DNA topoisomerase II/histidine kinase"/>
    <property type="match status" value="1"/>
</dbReference>
<keyword evidence="9" id="KW-0902">Two-component regulatory system</keyword>
<protein>
    <recommendedName>
        <fullName evidence="3">histidine kinase</fullName>
        <ecNumber evidence="3">2.7.13.3</ecNumber>
    </recommendedName>
</protein>
<evidence type="ECO:0000256" key="12">
    <source>
        <dbReference type="SAM" id="Phobius"/>
    </source>
</evidence>
<dbReference type="RefSeq" id="WP_289884198.1">
    <property type="nucleotide sequence ID" value="NZ_JBAWTI010000011.1"/>
</dbReference>
<dbReference type="PRINTS" id="PR00344">
    <property type="entry name" value="BCTRLSENSOR"/>
</dbReference>
<name>A0AAP4KB81_9XANT</name>